<feature type="region of interest" description="Alpha N-terminal domain (alpha-NTD)" evidence="11">
    <location>
        <begin position="1"/>
        <end position="230"/>
    </location>
</feature>
<dbReference type="GO" id="GO:0046983">
    <property type="term" value="F:protein dimerization activity"/>
    <property type="evidence" value="ECO:0007669"/>
    <property type="project" value="InterPro"/>
</dbReference>
<dbReference type="EMBL" id="PFAJ01000049">
    <property type="protein sequence ID" value="PIR97010.1"/>
    <property type="molecule type" value="Genomic_DNA"/>
</dbReference>
<evidence type="ECO:0000256" key="6">
    <source>
        <dbReference type="ARBA" id="ARBA00022695"/>
    </source>
</evidence>
<dbReference type="InterPro" id="IPR011260">
    <property type="entry name" value="RNAP_asu_C"/>
</dbReference>
<comment type="catalytic activity">
    <reaction evidence="10 11">
        <text>RNA(n) + a ribonucleoside 5'-triphosphate = RNA(n+1) + diphosphate</text>
        <dbReference type="Rhea" id="RHEA:21248"/>
        <dbReference type="Rhea" id="RHEA-COMP:14527"/>
        <dbReference type="Rhea" id="RHEA-COMP:17342"/>
        <dbReference type="ChEBI" id="CHEBI:33019"/>
        <dbReference type="ChEBI" id="CHEBI:61557"/>
        <dbReference type="ChEBI" id="CHEBI:140395"/>
        <dbReference type="EC" id="2.7.7.6"/>
    </reaction>
</comment>
<proteinExistence type="inferred from homology"/>
<dbReference type="SUPFAM" id="SSF47789">
    <property type="entry name" value="C-terminal domain of RNA polymerase alpha subunit"/>
    <property type="match status" value="1"/>
</dbReference>
<dbReference type="NCBIfam" id="TIGR02027">
    <property type="entry name" value="rpoA"/>
    <property type="match status" value="1"/>
</dbReference>
<feature type="compositionally biased region" description="Basic and acidic residues" evidence="12">
    <location>
        <begin position="234"/>
        <end position="253"/>
    </location>
</feature>
<dbReference type="Pfam" id="PF03118">
    <property type="entry name" value="RNA_pol_A_CTD"/>
    <property type="match status" value="1"/>
</dbReference>
<dbReference type="GO" id="GO:0003899">
    <property type="term" value="F:DNA-directed RNA polymerase activity"/>
    <property type="evidence" value="ECO:0007669"/>
    <property type="project" value="UniProtKB-UniRule"/>
</dbReference>
<name>A0A2H0VFE7_9BACT</name>
<comment type="subunit">
    <text evidence="11">Homodimer. The RNAP catalytic core consists of 2 alpha, 1 beta, 1 beta' and 1 omega subunit. When a sigma factor is associated with the core the holoenzyme is formed, which can initiate transcription.</text>
</comment>
<reference evidence="15" key="1">
    <citation type="submission" date="2017-09" db="EMBL/GenBank/DDBJ databases">
        <title>Depth-based differentiation of microbial function through sediment-hosted aquifers and enrichment of novel symbionts in the deep terrestrial subsurface.</title>
        <authorList>
            <person name="Probst A.J."/>
            <person name="Ladd B."/>
            <person name="Jarett J.K."/>
            <person name="Geller-Mcgrath D.E."/>
            <person name="Sieber C.M.K."/>
            <person name="Emerson J.B."/>
            <person name="Anantharaman K."/>
            <person name="Thomas B.C."/>
            <person name="Malmstrom R."/>
            <person name="Stieglmeier M."/>
            <person name="Klingl A."/>
            <person name="Woyke T."/>
            <person name="Ryan C.M."/>
            <person name="Banfield J.F."/>
        </authorList>
    </citation>
    <scope>NUCLEOTIDE SEQUENCE [LARGE SCALE GENOMIC DNA]</scope>
</reference>
<evidence type="ECO:0000256" key="5">
    <source>
        <dbReference type="ARBA" id="ARBA00022679"/>
    </source>
</evidence>
<keyword evidence="7 11" id="KW-0804">Transcription</keyword>
<comment type="caution">
    <text evidence="14">The sequence shown here is derived from an EMBL/GenBank/DDBJ whole genome shotgun (WGS) entry which is preliminary data.</text>
</comment>
<comment type="domain">
    <text evidence="11">The N-terminal domain is essential for RNAP assembly and basal transcription, whereas the C-terminal domain is involved in interaction with transcriptional regulators and with upstream promoter elements.</text>
</comment>
<dbReference type="Pfam" id="PF01000">
    <property type="entry name" value="RNA_pol_A_bac"/>
    <property type="match status" value="1"/>
</dbReference>
<organism evidence="14 15">
    <name type="scientific">Candidatus Doudnabacteria bacterium CG10_big_fil_rev_8_21_14_0_10_41_10</name>
    <dbReference type="NCBI Taxonomy" id="1974551"/>
    <lineage>
        <taxon>Bacteria</taxon>
        <taxon>Candidatus Doudnaibacteriota</taxon>
    </lineage>
</organism>
<keyword evidence="5 11" id="KW-0808">Transferase</keyword>
<dbReference type="SMART" id="SM00662">
    <property type="entry name" value="RPOLD"/>
    <property type="match status" value="1"/>
</dbReference>
<dbReference type="SUPFAM" id="SSF55257">
    <property type="entry name" value="RBP11-like subunits of RNA polymerase"/>
    <property type="match status" value="1"/>
</dbReference>
<comment type="function">
    <text evidence="11">DNA-dependent RNA polymerase catalyzes the transcription of DNA into RNA using the four ribonucleoside triphosphates as substrates.</text>
</comment>
<dbReference type="Gene3D" id="1.10.150.20">
    <property type="entry name" value="5' to 3' exonuclease, C-terminal subdomain"/>
    <property type="match status" value="1"/>
</dbReference>
<dbReference type="FunFam" id="2.170.120.12:FF:000001">
    <property type="entry name" value="DNA-directed RNA polymerase subunit alpha"/>
    <property type="match status" value="1"/>
</dbReference>
<dbReference type="CDD" id="cd06928">
    <property type="entry name" value="RNAP_alpha_NTD"/>
    <property type="match status" value="1"/>
</dbReference>
<dbReference type="EC" id="2.7.7.6" evidence="2 11"/>
<evidence type="ECO:0000256" key="9">
    <source>
        <dbReference type="ARBA" id="ARBA00033070"/>
    </source>
</evidence>
<dbReference type="NCBIfam" id="NF003519">
    <property type="entry name" value="PRK05182.2-5"/>
    <property type="match status" value="1"/>
</dbReference>
<evidence type="ECO:0000256" key="12">
    <source>
        <dbReference type="SAM" id="MobiDB-lite"/>
    </source>
</evidence>
<dbReference type="Pfam" id="PF01193">
    <property type="entry name" value="RNA_pol_L"/>
    <property type="match status" value="1"/>
</dbReference>
<evidence type="ECO:0000256" key="4">
    <source>
        <dbReference type="ARBA" id="ARBA00022478"/>
    </source>
</evidence>
<evidence type="ECO:0000313" key="15">
    <source>
        <dbReference type="Proteomes" id="UP000230557"/>
    </source>
</evidence>
<dbReference type="InterPro" id="IPR036603">
    <property type="entry name" value="RBP11-like"/>
</dbReference>
<dbReference type="GO" id="GO:0000428">
    <property type="term" value="C:DNA-directed RNA polymerase complex"/>
    <property type="evidence" value="ECO:0007669"/>
    <property type="project" value="UniProtKB-KW"/>
</dbReference>
<keyword evidence="6 11" id="KW-0548">Nucleotidyltransferase</keyword>
<dbReference type="GO" id="GO:0006351">
    <property type="term" value="P:DNA-templated transcription"/>
    <property type="evidence" value="ECO:0007669"/>
    <property type="project" value="UniProtKB-UniRule"/>
</dbReference>
<evidence type="ECO:0000313" key="14">
    <source>
        <dbReference type="EMBL" id="PIR97010.1"/>
    </source>
</evidence>
<keyword evidence="4 11" id="KW-0240">DNA-directed RNA polymerase</keyword>
<sequence length="322" mass="35709">MESLPLPKNLKFIKEEGNQSVFVLEPCYPGYGDTIGNALRRVMLSSLPGGAVTAVKIIGVDHEFSSVPGVKEDMIDIILNLKKLYIKSHSTEPIRLHLKVKGAKEITAAMIDKNDQVEIGNPDLKIATLDGKNSEIEMELVVEQGRGYSTVEMREGEKLEIGMIAIDAFFTPVRNAHFLVENMRVGKMTNYHRLTFTILTNGTISGKDALEQSAELLVDHFKLLEKDGLEQAEKEAKKEIESEKLEEVQKSTEEPASAKVSLSPVTDDLLSLGLSRRSYNALLKNGVKTLKDLKELNEEKLESFSGLGDKSIKEILEVILTL</sequence>
<evidence type="ECO:0000259" key="13">
    <source>
        <dbReference type="SMART" id="SM00662"/>
    </source>
</evidence>
<dbReference type="InterPro" id="IPR011262">
    <property type="entry name" value="DNA-dir_RNA_pol_insert"/>
</dbReference>
<gene>
    <name evidence="11" type="primary">rpoA</name>
    <name evidence="14" type="ORF">COT91_03750</name>
</gene>
<dbReference type="InterPro" id="IPR011263">
    <property type="entry name" value="DNA-dir_RNA_pol_RpoA/D/Rpb3"/>
</dbReference>
<evidence type="ECO:0000256" key="8">
    <source>
        <dbReference type="ARBA" id="ARBA00032524"/>
    </source>
</evidence>
<dbReference type="Proteomes" id="UP000230557">
    <property type="component" value="Unassembled WGS sequence"/>
</dbReference>
<dbReference type="GO" id="GO:0003677">
    <property type="term" value="F:DNA binding"/>
    <property type="evidence" value="ECO:0007669"/>
    <property type="project" value="UniProtKB-UniRule"/>
</dbReference>
<dbReference type="AlphaFoldDB" id="A0A2H0VFE7"/>
<protein>
    <recommendedName>
        <fullName evidence="3 11">DNA-directed RNA polymerase subunit alpha</fullName>
        <shortName evidence="11">RNAP subunit alpha</shortName>
        <ecNumber evidence="2 11">2.7.7.6</ecNumber>
    </recommendedName>
    <alternativeName>
        <fullName evidence="9 11">RNA polymerase subunit alpha</fullName>
    </alternativeName>
    <alternativeName>
        <fullName evidence="8 11">Transcriptase subunit alpha</fullName>
    </alternativeName>
</protein>
<dbReference type="InterPro" id="IPR011773">
    <property type="entry name" value="DNA-dir_RpoA"/>
</dbReference>
<dbReference type="Gene3D" id="2.170.120.12">
    <property type="entry name" value="DNA-directed RNA polymerase, insert domain"/>
    <property type="match status" value="1"/>
</dbReference>
<dbReference type="GO" id="GO:0005737">
    <property type="term" value="C:cytoplasm"/>
    <property type="evidence" value="ECO:0007669"/>
    <property type="project" value="UniProtKB-ARBA"/>
</dbReference>
<feature type="region of interest" description="Disordered" evidence="12">
    <location>
        <begin position="234"/>
        <end position="259"/>
    </location>
</feature>
<feature type="domain" description="DNA-directed RNA polymerase RpoA/D/Rpb3-type" evidence="13">
    <location>
        <begin position="19"/>
        <end position="227"/>
    </location>
</feature>
<evidence type="ECO:0000256" key="2">
    <source>
        <dbReference type="ARBA" id="ARBA00012418"/>
    </source>
</evidence>
<accession>A0A2H0VFE7</accession>
<dbReference type="SUPFAM" id="SSF56553">
    <property type="entry name" value="Insert subdomain of RNA polymerase alpha subunit"/>
    <property type="match status" value="1"/>
</dbReference>
<dbReference type="InterPro" id="IPR036643">
    <property type="entry name" value="RNApol_insert_sf"/>
</dbReference>
<evidence type="ECO:0000256" key="1">
    <source>
        <dbReference type="ARBA" id="ARBA00007123"/>
    </source>
</evidence>
<feature type="region of interest" description="Alpha C-terminal domain (alpha-CTD)" evidence="11">
    <location>
        <begin position="262"/>
        <end position="322"/>
    </location>
</feature>
<dbReference type="Gene3D" id="3.30.1360.10">
    <property type="entry name" value="RNA polymerase, RBP11-like subunit"/>
    <property type="match status" value="1"/>
</dbReference>
<dbReference type="HAMAP" id="MF_00059">
    <property type="entry name" value="RNApol_bact_RpoA"/>
    <property type="match status" value="1"/>
</dbReference>
<evidence type="ECO:0000256" key="11">
    <source>
        <dbReference type="HAMAP-Rule" id="MF_00059"/>
    </source>
</evidence>
<evidence type="ECO:0000256" key="10">
    <source>
        <dbReference type="ARBA" id="ARBA00048552"/>
    </source>
</evidence>
<evidence type="ECO:0000256" key="3">
    <source>
        <dbReference type="ARBA" id="ARBA00015972"/>
    </source>
</evidence>
<evidence type="ECO:0000256" key="7">
    <source>
        <dbReference type="ARBA" id="ARBA00023163"/>
    </source>
</evidence>
<comment type="similarity">
    <text evidence="1 11">Belongs to the RNA polymerase alpha chain family.</text>
</comment>